<dbReference type="OrthoDB" id="410104at2759"/>
<reference evidence="2" key="1">
    <citation type="submission" date="2020-12" db="UniProtKB">
        <authorList>
            <consortium name="WormBaseParasite"/>
        </authorList>
    </citation>
    <scope>IDENTIFICATION</scope>
    <source>
        <strain evidence="2">MHco3</strain>
    </source>
</reference>
<evidence type="ECO:0000313" key="1">
    <source>
        <dbReference type="Proteomes" id="UP000025227"/>
    </source>
</evidence>
<evidence type="ECO:0000313" key="2">
    <source>
        <dbReference type="WBParaSite" id="HCON_00020660-00001"/>
    </source>
</evidence>
<accession>A0A7I4XWH7</accession>
<organism evidence="1 2">
    <name type="scientific">Haemonchus contortus</name>
    <name type="common">Barber pole worm</name>
    <dbReference type="NCBI Taxonomy" id="6289"/>
    <lineage>
        <taxon>Eukaryota</taxon>
        <taxon>Metazoa</taxon>
        <taxon>Ecdysozoa</taxon>
        <taxon>Nematoda</taxon>
        <taxon>Chromadorea</taxon>
        <taxon>Rhabditida</taxon>
        <taxon>Rhabditina</taxon>
        <taxon>Rhabditomorpha</taxon>
        <taxon>Strongyloidea</taxon>
        <taxon>Trichostrongylidae</taxon>
        <taxon>Haemonchus</taxon>
    </lineage>
</organism>
<dbReference type="OMA" id="MAYSCTR"/>
<name>A0A7I4XWH7_HAECO</name>
<protein>
    <submittedName>
        <fullName evidence="2">Reverse transcriptase domain-containing protein</fullName>
    </submittedName>
</protein>
<dbReference type="WBParaSite" id="HCON_00020660-00001">
    <property type="protein sequence ID" value="HCON_00020660-00001"/>
    <property type="gene ID" value="HCON_00020660"/>
</dbReference>
<keyword evidence="1" id="KW-1185">Reference proteome</keyword>
<sequence length="86" mass="10030">MVCMLYNKFTIRITPFFKEAITNVKRRNTLRHTEWEGKVVKVDGCMHLHHLIFADGIVLITPKIEQAEQMLTRFDKACGKIGLRLD</sequence>
<dbReference type="AlphaFoldDB" id="A0A7I4XWH7"/>
<dbReference type="Proteomes" id="UP000025227">
    <property type="component" value="Unplaced"/>
</dbReference>
<proteinExistence type="predicted"/>